<dbReference type="Proteomes" id="UP000003824">
    <property type="component" value="Unassembled WGS sequence"/>
</dbReference>
<protein>
    <submittedName>
        <fullName evidence="1">Predicted protein</fullName>
    </submittedName>
</protein>
<organism evidence="1 2">
    <name type="scientific">Streptomyces viridosporus (strain ATCC 14672 / DSM 40746 / JCM 4963 / KCTC 9882 / NRRL B-12104 / FH 1290)</name>
    <name type="common">Streptomyces ghanaensis</name>
    <dbReference type="NCBI Taxonomy" id="566461"/>
    <lineage>
        <taxon>Bacteria</taxon>
        <taxon>Bacillati</taxon>
        <taxon>Actinomycetota</taxon>
        <taxon>Actinomycetes</taxon>
        <taxon>Kitasatosporales</taxon>
        <taxon>Streptomycetaceae</taxon>
        <taxon>Streptomyces</taxon>
    </lineage>
</organism>
<name>D6A4D2_STRV1</name>
<dbReference type="RefSeq" id="WP_004980512.1">
    <property type="nucleotide sequence ID" value="NZ_DS999641.1"/>
</dbReference>
<dbReference type="EMBL" id="DS999641">
    <property type="protein sequence ID" value="EFE65772.2"/>
    <property type="molecule type" value="Genomic_DNA"/>
</dbReference>
<dbReference type="eggNOG" id="ENOG5033670">
    <property type="taxonomic scope" value="Bacteria"/>
</dbReference>
<sequence length="182" mass="20008">MARYRKRPVEIEAVQFTDAASADQIRAEFGDGIRFDIGCLLIETLEGTMRANLGDWIVRGVQGELYPVKPDIFAATYEPVTPCQAGSSAPNALGNERCKLPAGHTGRHADGNLTWPAPEAAEKEKTTRVFAALHRSAEEDVTRVIDLYEQWVKAGPPPLGVSLSRWWDARLAELHDAINPDA</sequence>
<evidence type="ECO:0000313" key="1">
    <source>
        <dbReference type="EMBL" id="EFE65772.2"/>
    </source>
</evidence>
<proteinExistence type="predicted"/>
<reference evidence="2" key="1">
    <citation type="submission" date="2008-12" db="EMBL/GenBank/DDBJ databases">
        <title>Annotation of Streptomyces ghanaensis ATCC 14672.</title>
        <authorList>
            <consortium name="The Broad Institute Genome Sequencing Platform"/>
            <consortium name="Broad Institute Microbial Sequencing Center"/>
            <person name="Fischbach M."/>
            <person name="Ward D."/>
            <person name="Young S."/>
            <person name="Kodira C.D."/>
            <person name="Zeng Q."/>
            <person name="Koehrsen M."/>
            <person name="Godfrey P."/>
            <person name="Alvarado L."/>
            <person name="Berlin A.M."/>
            <person name="Borenstein D."/>
            <person name="Chen Z."/>
            <person name="Engels R."/>
            <person name="Freedman E."/>
            <person name="Gellesch M."/>
            <person name="Goldberg J."/>
            <person name="Griggs A."/>
            <person name="Gujja S."/>
            <person name="Heiman D.I."/>
            <person name="Hepburn T.A."/>
            <person name="Howarth C."/>
            <person name="Jen D."/>
            <person name="Larson L."/>
            <person name="Lewis B."/>
            <person name="Mehta T."/>
            <person name="Park D."/>
            <person name="Pearson M."/>
            <person name="Roberts A."/>
            <person name="Saif S."/>
            <person name="Shea T.D."/>
            <person name="Shenoy N."/>
            <person name="Sisk P."/>
            <person name="Stolte C."/>
            <person name="Sykes S.N."/>
            <person name="Walk T."/>
            <person name="White J."/>
            <person name="Yandava C."/>
            <person name="Straight P."/>
            <person name="Clardy J."/>
            <person name="Hung D."/>
            <person name="Kolter R."/>
            <person name="Mekalanos J."/>
            <person name="Walker S."/>
            <person name="Walsh C.T."/>
            <person name="Wieland B.L.C."/>
            <person name="Ilzarbe M."/>
            <person name="Galagan J."/>
            <person name="Nusbaum C."/>
            <person name="Birren B."/>
        </authorList>
    </citation>
    <scope>NUCLEOTIDE SEQUENCE [LARGE SCALE GENOMIC DNA]</scope>
    <source>
        <strain evidence="2">ATCC 14672 / DSM 40746 / JCM 4963 / KCTC 9882 / NRRL B-12104 / FH 1290</strain>
    </source>
</reference>
<gene>
    <name evidence="1" type="ORF">SSFG_01026</name>
</gene>
<accession>D6A4D2</accession>
<evidence type="ECO:0000313" key="2">
    <source>
        <dbReference type="Proteomes" id="UP000003824"/>
    </source>
</evidence>
<dbReference type="AlphaFoldDB" id="D6A4D2"/>